<dbReference type="PANTHER" id="PTHR43135:SF3">
    <property type="entry name" value="ALPHA-D-RIBOSE 1-METHYLPHOSPHONATE 5-TRIPHOSPHATE DIPHOSPHATASE"/>
    <property type="match status" value="1"/>
</dbReference>
<sequence length="454" mass="48381">MSMTLDFLIKGGSVITGDGKTHLEKAVIGLSRGELVVIAPGDPEPGLSAGHVIDATHCLVFPGIINAHAHNCVMGPSMPSGSAAPSQSEVNWQRNRHLLAGTTTLLNVCGLALPEELRIGDTHPLDIQVSTAHSPANIRSALSVDGKGLHQRHLQMTVETALLAGAKALGEVGGGQTLGGGAQEYKFIPQAVRRHTGRDIHPRIARRLRDAVVGRYLRPEDGANDEQLQDELVACGLADILDPAAARNLILASVMPSVELALAGFEEIARCAERTGYPAIFHNSTPSVKTLLGVAERYPKATLIAGHSNHPMFQPREAVDYAVALKRRNVIIDVSTLDCTTTRWRNDPANLDALVEAGCVNTISTDFAGGHWDTIPEALHRIIRKRQMDPAAAIALATGNVARTFPQLAGDRGFIENGKRADLVIADHANCARIRHVLIKGKLVVSDGVVLSDG</sequence>
<organism evidence="2 3">
    <name type="scientific">Pseudorhizobium tarimense</name>
    <dbReference type="NCBI Taxonomy" id="1079109"/>
    <lineage>
        <taxon>Bacteria</taxon>
        <taxon>Pseudomonadati</taxon>
        <taxon>Pseudomonadota</taxon>
        <taxon>Alphaproteobacteria</taxon>
        <taxon>Hyphomicrobiales</taxon>
        <taxon>Rhizobiaceae</taxon>
        <taxon>Rhizobium/Agrobacterium group</taxon>
        <taxon>Pseudorhizobium</taxon>
    </lineage>
</organism>
<keyword evidence="3" id="KW-1185">Reference proteome</keyword>
<dbReference type="InterPro" id="IPR032466">
    <property type="entry name" value="Metal_Hydrolase"/>
</dbReference>
<gene>
    <name evidence="2" type="ORF">ABID21_004218</name>
</gene>
<evidence type="ECO:0000313" key="2">
    <source>
        <dbReference type="EMBL" id="MET3588085.1"/>
    </source>
</evidence>
<dbReference type="InterPro" id="IPR006680">
    <property type="entry name" value="Amidohydro-rel"/>
</dbReference>
<reference evidence="2 3" key="1">
    <citation type="submission" date="2024-06" db="EMBL/GenBank/DDBJ databases">
        <title>Genomic Encyclopedia of Type Strains, Phase IV (KMG-IV): sequencing the most valuable type-strain genomes for metagenomic binning, comparative biology and taxonomic classification.</title>
        <authorList>
            <person name="Goeker M."/>
        </authorList>
    </citation>
    <scope>NUCLEOTIDE SEQUENCE [LARGE SCALE GENOMIC DNA]</scope>
    <source>
        <strain evidence="2 3">DSM 105042</strain>
    </source>
</reference>
<dbReference type="SUPFAM" id="SSF51338">
    <property type="entry name" value="Composite domain of metallo-dependent hydrolases"/>
    <property type="match status" value="1"/>
</dbReference>
<comment type="caution">
    <text evidence="2">The sequence shown here is derived from an EMBL/GenBank/DDBJ whole genome shotgun (WGS) entry which is preliminary data.</text>
</comment>
<evidence type="ECO:0000259" key="1">
    <source>
        <dbReference type="Pfam" id="PF01979"/>
    </source>
</evidence>
<dbReference type="InterPro" id="IPR051781">
    <property type="entry name" value="Metallo-dep_Hydrolase"/>
</dbReference>
<dbReference type="PANTHER" id="PTHR43135">
    <property type="entry name" value="ALPHA-D-RIBOSE 1-METHYLPHOSPHONATE 5-TRIPHOSPHATE DIPHOSPHATASE"/>
    <property type="match status" value="1"/>
</dbReference>
<feature type="domain" description="Amidohydrolase-related" evidence="1">
    <location>
        <begin position="302"/>
        <end position="444"/>
    </location>
</feature>
<dbReference type="InterPro" id="IPR011059">
    <property type="entry name" value="Metal-dep_hydrolase_composite"/>
</dbReference>
<dbReference type="RefSeq" id="WP_247245814.1">
    <property type="nucleotide sequence ID" value="NZ_JALJRA010000020.1"/>
</dbReference>
<dbReference type="EMBL" id="JBEPLJ010000019">
    <property type="protein sequence ID" value="MET3588085.1"/>
    <property type="molecule type" value="Genomic_DNA"/>
</dbReference>
<dbReference type="Pfam" id="PF01979">
    <property type="entry name" value="Amidohydro_1"/>
    <property type="match status" value="1"/>
</dbReference>
<dbReference type="Proteomes" id="UP001549031">
    <property type="component" value="Unassembled WGS sequence"/>
</dbReference>
<name>A0ABV2HC08_9HYPH</name>
<dbReference type="Gene3D" id="3.20.20.140">
    <property type="entry name" value="Metal-dependent hydrolases"/>
    <property type="match status" value="1"/>
</dbReference>
<proteinExistence type="predicted"/>
<protein>
    <recommendedName>
        <fullName evidence="1">Amidohydrolase-related domain-containing protein</fullName>
    </recommendedName>
</protein>
<dbReference type="SUPFAM" id="SSF51556">
    <property type="entry name" value="Metallo-dependent hydrolases"/>
    <property type="match status" value="1"/>
</dbReference>
<accession>A0ABV2HC08</accession>
<evidence type="ECO:0000313" key="3">
    <source>
        <dbReference type="Proteomes" id="UP001549031"/>
    </source>
</evidence>
<dbReference type="Gene3D" id="2.30.40.10">
    <property type="entry name" value="Urease, subunit C, domain 1"/>
    <property type="match status" value="1"/>
</dbReference>